<dbReference type="InterPro" id="IPR003593">
    <property type="entry name" value="AAA+_ATPase"/>
</dbReference>
<evidence type="ECO:0000256" key="6">
    <source>
        <dbReference type="ARBA" id="ARBA00023016"/>
    </source>
</evidence>
<dbReference type="AlphaFoldDB" id="A0A2K3NTK2"/>
<protein>
    <submittedName>
        <fullName evidence="11">DNA repair protein RadA</fullName>
    </submittedName>
</protein>
<dbReference type="FunFam" id="3.40.50.300:FF:000050">
    <property type="entry name" value="DNA repair protein RadA"/>
    <property type="match status" value="1"/>
</dbReference>
<dbReference type="InterPro" id="IPR014721">
    <property type="entry name" value="Ribsml_uS5_D2-typ_fold_subgr"/>
</dbReference>
<dbReference type="PROSITE" id="PS50162">
    <property type="entry name" value="RECA_2"/>
    <property type="match status" value="1"/>
</dbReference>
<dbReference type="GO" id="GO:0016787">
    <property type="term" value="F:hydrolase activity"/>
    <property type="evidence" value="ECO:0007669"/>
    <property type="project" value="UniProtKB-KW"/>
</dbReference>
<evidence type="ECO:0000256" key="4">
    <source>
        <dbReference type="ARBA" id="ARBA00022801"/>
    </source>
</evidence>
<keyword evidence="2" id="KW-0547">Nucleotide-binding</keyword>
<organism evidence="11 12">
    <name type="scientific">Trifolium pratense</name>
    <name type="common">Red clover</name>
    <dbReference type="NCBI Taxonomy" id="57577"/>
    <lineage>
        <taxon>Eukaryota</taxon>
        <taxon>Viridiplantae</taxon>
        <taxon>Streptophyta</taxon>
        <taxon>Embryophyta</taxon>
        <taxon>Tracheophyta</taxon>
        <taxon>Spermatophyta</taxon>
        <taxon>Magnoliopsida</taxon>
        <taxon>eudicotyledons</taxon>
        <taxon>Gunneridae</taxon>
        <taxon>Pentapetalae</taxon>
        <taxon>rosids</taxon>
        <taxon>fabids</taxon>
        <taxon>Fabales</taxon>
        <taxon>Fabaceae</taxon>
        <taxon>Papilionoideae</taxon>
        <taxon>50 kb inversion clade</taxon>
        <taxon>NPAAA clade</taxon>
        <taxon>Hologalegina</taxon>
        <taxon>IRL clade</taxon>
        <taxon>Trifolieae</taxon>
        <taxon>Trifolium</taxon>
    </lineage>
</organism>
<gene>
    <name evidence="11" type="ORF">L195_g002833</name>
</gene>
<dbReference type="InterPro" id="IPR020588">
    <property type="entry name" value="RecA_ATP-bd"/>
</dbReference>
<dbReference type="Pfam" id="PF13481">
    <property type="entry name" value="AAA_25"/>
    <property type="match status" value="1"/>
</dbReference>
<evidence type="ECO:0000256" key="1">
    <source>
        <dbReference type="ARBA" id="ARBA00022723"/>
    </source>
</evidence>
<dbReference type="Gene3D" id="3.30.230.10">
    <property type="match status" value="1"/>
</dbReference>
<reference evidence="11 12" key="2">
    <citation type="journal article" date="2017" name="Front. Plant Sci.">
        <title>Gene Classification and Mining of Molecular Markers Useful in Red Clover (Trifolium pratense) Breeding.</title>
        <authorList>
            <person name="Istvanek J."/>
            <person name="Dluhosova J."/>
            <person name="Dluhos P."/>
            <person name="Patkova L."/>
            <person name="Nedelnik J."/>
            <person name="Repkova J."/>
        </authorList>
    </citation>
    <scope>NUCLEOTIDE SEQUENCE [LARGE SCALE GENOMIC DNA]</scope>
    <source>
        <strain evidence="12">cv. Tatra</strain>
        <tissue evidence="11">Young leaves</tissue>
    </source>
</reference>
<name>A0A2K3NTK2_TRIPR</name>
<dbReference type="InterPro" id="IPR027417">
    <property type="entry name" value="P-loop_NTPase"/>
</dbReference>
<dbReference type="Proteomes" id="UP000236291">
    <property type="component" value="Unassembled WGS sequence"/>
</dbReference>
<proteinExistence type="predicted"/>
<feature type="region of interest" description="Disordered" evidence="9">
    <location>
        <begin position="30"/>
        <end position="53"/>
    </location>
</feature>
<evidence type="ECO:0000256" key="5">
    <source>
        <dbReference type="ARBA" id="ARBA00022840"/>
    </source>
</evidence>
<dbReference type="PRINTS" id="PR01874">
    <property type="entry name" value="DNAREPAIRADA"/>
</dbReference>
<feature type="region of interest" description="Disordered" evidence="9">
    <location>
        <begin position="70"/>
        <end position="90"/>
    </location>
</feature>
<evidence type="ECO:0000313" key="12">
    <source>
        <dbReference type="Proteomes" id="UP000236291"/>
    </source>
</evidence>
<dbReference type="SUPFAM" id="SSF54211">
    <property type="entry name" value="Ribosomal protein S5 domain 2-like"/>
    <property type="match status" value="1"/>
</dbReference>
<evidence type="ECO:0000313" key="11">
    <source>
        <dbReference type="EMBL" id="PNY06368.1"/>
    </source>
</evidence>
<evidence type="ECO:0000256" key="2">
    <source>
        <dbReference type="ARBA" id="ARBA00022741"/>
    </source>
</evidence>
<reference evidence="11 12" key="1">
    <citation type="journal article" date="2014" name="Am. J. Bot.">
        <title>Genome assembly and annotation for red clover (Trifolium pratense; Fabaceae).</title>
        <authorList>
            <person name="Istvanek J."/>
            <person name="Jaros M."/>
            <person name="Krenek A."/>
            <person name="Repkova J."/>
        </authorList>
    </citation>
    <scope>NUCLEOTIDE SEQUENCE [LARGE SCALE GENOMIC DNA]</scope>
    <source>
        <strain evidence="12">cv. Tatra</strain>
        <tissue evidence="11">Young leaves</tissue>
    </source>
</reference>
<accession>A0A2K3NTK2</accession>
<keyword evidence="4" id="KW-0378">Hydrolase</keyword>
<comment type="caution">
    <text evidence="11">The sequence shown here is derived from an EMBL/GenBank/DDBJ whole genome shotgun (WGS) entry which is preliminary data.</text>
</comment>
<evidence type="ECO:0000256" key="8">
    <source>
        <dbReference type="ARBA" id="ARBA00023204"/>
    </source>
</evidence>
<evidence type="ECO:0000256" key="3">
    <source>
        <dbReference type="ARBA" id="ARBA00022763"/>
    </source>
</evidence>
<dbReference type="EMBL" id="ASHM01001273">
    <property type="protein sequence ID" value="PNY06368.1"/>
    <property type="molecule type" value="Genomic_DNA"/>
</dbReference>
<evidence type="ECO:0000259" key="10">
    <source>
        <dbReference type="PROSITE" id="PS50162"/>
    </source>
</evidence>
<dbReference type="SUPFAM" id="SSF52540">
    <property type="entry name" value="P-loop containing nucleoside triphosphate hydrolases"/>
    <property type="match status" value="1"/>
</dbReference>
<dbReference type="PANTHER" id="PTHR32472:SF19">
    <property type="entry name" value="DNA REPAIR-LIKE PROTEINRADA"/>
    <property type="match status" value="1"/>
</dbReference>
<dbReference type="STRING" id="57577.A0A2K3NTK2"/>
<dbReference type="Gene3D" id="3.40.50.300">
    <property type="entry name" value="P-loop containing nucleotide triphosphate hydrolases"/>
    <property type="match status" value="1"/>
</dbReference>
<keyword evidence="5" id="KW-0067">ATP-binding</keyword>
<dbReference type="CDD" id="cd01121">
    <property type="entry name" value="RadA_SMS_N"/>
    <property type="match status" value="1"/>
</dbReference>
<keyword evidence="3" id="KW-0227">DNA damage</keyword>
<sequence>MKFLRTIFIHHIHKRHHFLNPKCVFSSLASSSPPEDTETLHSTNPRNESTNSWSIYGNLVVNPRINDHSDEKIEEEKPSESENGSMMNLKNRSVIRPVTPPTKRSTGKVKTQWVCSNCGYTAGQWWGTCPSCTMVGTMKEFHEAKINDGVDNNKVRSGISVSEDAMGAWLPQRGDHLRPVKLSEVNRGFNEKGWRFPLSGPFGDEVSVVLGGGLVPGSLNLFSGDPGVGKSTLLLQMAALVADGCNGNDGEALPVVYVSGEESLQQIAHRADRLGIKSDIYLYSSTDIEDILRIAQSLPIRALVVDSIQTVYLKGITGSAGGVTQVKECTSALMRFAKTTNIPVLLIGHVTKSGDIAGPRVLEHIVDVVLYLEGERFTSYRMLRAVKNRFGSTDELGVFEMSESGFKAVSNATEMFLTEQDPDSDVLVGLAFTVIMDGSRTFIIEVQTHNEFDSSVKLAMTGLMALCLSESTGSRVTNGIEANRANMIKCVLIKQAGLNIPVNSVHLNVVSGLTLSETAGDLAIAAAICSSFLEYPIPKGIAFIGEIGLSGELRTHDMAKSSILLPHPHTALEVVIKLSAQLLLKAKTGSEKVVQVPRIDKRVHALSKLGYKTCVVPKQAVKALGTEGLENIEIVGCKNLKEFINVVFSR</sequence>
<feature type="compositionally biased region" description="Basic and acidic residues" evidence="9">
    <location>
        <begin position="70"/>
        <end position="80"/>
    </location>
</feature>
<dbReference type="PANTHER" id="PTHR32472">
    <property type="entry name" value="DNA REPAIR PROTEIN RADA"/>
    <property type="match status" value="1"/>
</dbReference>
<evidence type="ECO:0000256" key="9">
    <source>
        <dbReference type="SAM" id="MobiDB-lite"/>
    </source>
</evidence>
<dbReference type="InterPro" id="IPR041166">
    <property type="entry name" value="Rubredoxin_2"/>
</dbReference>
<feature type="domain" description="RecA family profile 1" evidence="10">
    <location>
        <begin position="183"/>
        <end position="350"/>
    </location>
</feature>
<keyword evidence="7" id="KW-0238">DNA-binding</keyword>
<keyword evidence="6" id="KW-0346">Stress response</keyword>
<keyword evidence="8" id="KW-0234">DNA repair</keyword>
<keyword evidence="1" id="KW-0479">Metal-binding</keyword>
<dbReference type="InterPro" id="IPR020568">
    <property type="entry name" value="Ribosomal_Su5_D2-typ_SF"/>
</dbReference>
<evidence type="ECO:0000256" key="7">
    <source>
        <dbReference type="ARBA" id="ARBA00023125"/>
    </source>
</evidence>
<dbReference type="GO" id="GO:0005524">
    <property type="term" value="F:ATP binding"/>
    <property type="evidence" value="ECO:0007669"/>
    <property type="project" value="UniProtKB-KW"/>
</dbReference>
<dbReference type="GO" id="GO:0046872">
    <property type="term" value="F:metal ion binding"/>
    <property type="evidence" value="ECO:0007669"/>
    <property type="project" value="UniProtKB-KW"/>
</dbReference>
<dbReference type="GO" id="GO:0140664">
    <property type="term" value="F:ATP-dependent DNA damage sensor activity"/>
    <property type="evidence" value="ECO:0007669"/>
    <property type="project" value="InterPro"/>
</dbReference>
<dbReference type="GO" id="GO:0003677">
    <property type="term" value="F:DNA binding"/>
    <property type="evidence" value="ECO:0007669"/>
    <property type="project" value="UniProtKB-KW"/>
</dbReference>
<dbReference type="SMART" id="SM00382">
    <property type="entry name" value="AAA"/>
    <property type="match status" value="1"/>
</dbReference>
<dbReference type="GO" id="GO:0000725">
    <property type="term" value="P:recombinational repair"/>
    <property type="evidence" value="ECO:0007669"/>
    <property type="project" value="TreeGrafter"/>
</dbReference>
<dbReference type="Pfam" id="PF18073">
    <property type="entry name" value="Zn_ribbon_LapB"/>
    <property type="match status" value="1"/>
</dbReference>